<evidence type="ECO:0000256" key="2">
    <source>
        <dbReference type="SAM" id="Phobius"/>
    </source>
</evidence>
<dbReference type="EMBL" id="JAZGSY010000230">
    <property type="protein sequence ID" value="KAL1838210.1"/>
    <property type="molecule type" value="Genomic_DNA"/>
</dbReference>
<comment type="caution">
    <text evidence="3">The sequence shown here is derived from an EMBL/GenBank/DDBJ whole genome shotgun (WGS) entry which is preliminary data.</text>
</comment>
<dbReference type="Proteomes" id="UP001583172">
    <property type="component" value="Unassembled WGS sequence"/>
</dbReference>
<proteinExistence type="predicted"/>
<gene>
    <name evidence="3" type="ORF">VTJ49DRAFT_2937</name>
</gene>
<accession>A0ABR3V9B1</accession>
<feature type="transmembrane region" description="Helical" evidence="2">
    <location>
        <begin position="242"/>
        <end position="265"/>
    </location>
</feature>
<feature type="compositionally biased region" description="Basic and acidic residues" evidence="1">
    <location>
        <begin position="140"/>
        <end position="161"/>
    </location>
</feature>
<sequence>MPRTEGVSMVTVGFVTVEVYLSPTSIEGGFAYDTETDGEECPPTTLYRQMRKAFRDEVVSRMERFVEWVLERGEGIVNRTVGLLGLGLSGAGATEMGLEMEIDKHREGGGQQKLLEGMRGGVTLASDLSCECWCHGSPAQDHHTPNRDLKDHSRKHQDEHHVHHSTTASSSQDANPPMAATTPTTTTSSTTNLEPKPIPRPQPLLASNPESDPSPDPVPLLSYIPDPLDIISRIVALMANGLYGGIMCLLVIAIVEKIMLAIAAARAGREAQAPRPRRRAGSRAGGGGRGPRLRGGSLAGEGVGVGDAPEGVGGRPVGVDGSRLGAGPGFGYEDWSGYDGSEAGYGGGEGKGDGDERALEAAWEDAACRAEQETHELGEHVATEGWMVAGSEVTLRLRGGDANIAGAAAAAAAAAAGVSAYPRHIGGIGLGARRWDHGVRHPGSLGRAELRLGRTRFLLEVAVISLVVTGLMKVLTVAVPGWYMCVVELVAGMMGLELYAPGERAEE</sequence>
<keyword evidence="2" id="KW-0472">Membrane</keyword>
<feature type="compositionally biased region" description="Gly residues" evidence="1">
    <location>
        <begin position="297"/>
        <end position="315"/>
    </location>
</feature>
<name>A0ABR3V9B1_HUMIN</name>
<feature type="region of interest" description="Disordered" evidence="1">
    <location>
        <begin position="267"/>
        <end position="315"/>
    </location>
</feature>
<feature type="compositionally biased region" description="Low complexity" evidence="1">
    <location>
        <begin position="181"/>
        <end position="191"/>
    </location>
</feature>
<keyword evidence="2" id="KW-0812">Transmembrane</keyword>
<keyword evidence="2" id="KW-1133">Transmembrane helix</keyword>
<keyword evidence="4" id="KW-1185">Reference proteome</keyword>
<evidence type="ECO:0000256" key="1">
    <source>
        <dbReference type="SAM" id="MobiDB-lite"/>
    </source>
</evidence>
<evidence type="ECO:0000313" key="3">
    <source>
        <dbReference type="EMBL" id="KAL1838210.1"/>
    </source>
</evidence>
<feature type="transmembrane region" description="Helical" evidence="2">
    <location>
        <begin position="457"/>
        <end position="475"/>
    </location>
</feature>
<reference evidence="3 4" key="1">
    <citation type="journal article" date="2024" name="Commun. Biol.">
        <title>Comparative genomic analysis of thermophilic fungi reveals convergent evolutionary adaptations and gene losses.</title>
        <authorList>
            <person name="Steindorff A.S."/>
            <person name="Aguilar-Pontes M.V."/>
            <person name="Robinson A.J."/>
            <person name="Andreopoulos B."/>
            <person name="LaButti K."/>
            <person name="Kuo A."/>
            <person name="Mondo S."/>
            <person name="Riley R."/>
            <person name="Otillar R."/>
            <person name="Haridas S."/>
            <person name="Lipzen A."/>
            <person name="Grimwood J."/>
            <person name="Schmutz J."/>
            <person name="Clum A."/>
            <person name="Reid I.D."/>
            <person name="Moisan M.C."/>
            <person name="Butler G."/>
            <person name="Nguyen T.T.M."/>
            <person name="Dewar K."/>
            <person name="Conant G."/>
            <person name="Drula E."/>
            <person name="Henrissat B."/>
            <person name="Hansel C."/>
            <person name="Singer S."/>
            <person name="Hutchinson M.I."/>
            <person name="de Vries R.P."/>
            <person name="Natvig D.O."/>
            <person name="Powell A.J."/>
            <person name="Tsang A."/>
            <person name="Grigoriev I.V."/>
        </authorList>
    </citation>
    <scope>NUCLEOTIDE SEQUENCE [LARGE SCALE GENOMIC DNA]</scope>
    <source>
        <strain evidence="3 4">CBS 620.91</strain>
    </source>
</reference>
<organism evidence="3 4">
    <name type="scientific">Humicola insolens</name>
    <name type="common">Soft-rot fungus</name>
    <dbReference type="NCBI Taxonomy" id="85995"/>
    <lineage>
        <taxon>Eukaryota</taxon>
        <taxon>Fungi</taxon>
        <taxon>Dikarya</taxon>
        <taxon>Ascomycota</taxon>
        <taxon>Pezizomycotina</taxon>
        <taxon>Sordariomycetes</taxon>
        <taxon>Sordariomycetidae</taxon>
        <taxon>Sordariales</taxon>
        <taxon>Chaetomiaceae</taxon>
        <taxon>Mycothermus</taxon>
    </lineage>
</organism>
<evidence type="ECO:0000313" key="4">
    <source>
        <dbReference type="Proteomes" id="UP001583172"/>
    </source>
</evidence>
<feature type="region of interest" description="Disordered" evidence="1">
    <location>
        <begin position="138"/>
        <end position="218"/>
    </location>
</feature>
<protein>
    <submittedName>
        <fullName evidence="3">Uncharacterized protein</fullName>
    </submittedName>
</protein>